<dbReference type="Proteomes" id="UP001175211">
    <property type="component" value="Unassembled WGS sequence"/>
</dbReference>
<dbReference type="GO" id="GO:0003676">
    <property type="term" value="F:nucleic acid binding"/>
    <property type="evidence" value="ECO:0007669"/>
    <property type="project" value="InterPro"/>
</dbReference>
<dbReference type="Gene3D" id="3.30.420.10">
    <property type="entry name" value="Ribonuclease H-like superfamily/Ribonuclease H"/>
    <property type="match status" value="1"/>
</dbReference>
<dbReference type="RefSeq" id="XP_060331238.1">
    <property type="nucleotide sequence ID" value="XM_060481787.1"/>
</dbReference>
<dbReference type="InterPro" id="IPR002156">
    <property type="entry name" value="RNaseH_domain"/>
</dbReference>
<dbReference type="InterPro" id="IPR036397">
    <property type="entry name" value="RNaseH_sf"/>
</dbReference>
<name>A0AA39N688_ARMTA</name>
<dbReference type="AlphaFoldDB" id="A0AA39N688"/>
<evidence type="ECO:0000313" key="2">
    <source>
        <dbReference type="EMBL" id="KAK0458988.1"/>
    </source>
</evidence>
<dbReference type="GO" id="GO:0004523">
    <property type="term" value="F:RNA-DNA hybrid ribonuclease activity"/>
    <property type="evidence" value="ECO:0007669"/>
    <property type="project" value="InterPro"/>
</dbReference>
<dbReference type="PROSITE" id="PS50879">
    <property type="entry name" value="RNASE_H_1"/>
    <property type="match status" value="1"/>
</dbReference>
<evidence type="ECO:0000259" key="1">
    <source>
        <dbReference type="PROSITE" id="PS50879"/>
    </source>
</evidence>
<dbReference type="EMBL" id="JAUEPS010000016">
    <property type="protein sequence ID" value="KAK0458988.1"/>
    <property type="molecule type" value="Genomic_DNA"/>
</dbReference>
<sequence>MQTRASYHKSPIHNLFDAFPELTACFEQIRRTPIPTPLENVLKFNIAASKDEAEERYRKLPTSTEKIFTDGSAFKAGTGAAAWQFKQSAPNGGVFRHLHLGSDPRLTKAHILLDSQAALLAIKTRITKSGRHLLEEFYRQLERLRKRCRSLEITMMWIPGHRKIDGNEEADWEVKMAAERNSTPLFDKCTILSKPIPHSKAVVVAAKTKQITREWLVEYQTSPKAR</sequence>
<organism evidence="2 3">
    <name type="scientific">Armillaria tabescens</name>
    <name type="common">Ringless honey mushroom</name>
    <name type="synonym">Agaricus tabescens</name>
    <dbReference type="NCBI Taxonomy" id="1929756"/>
    <lineage>
        <taxon>Eukaryota</taxon>
        <taxon>Fungi</taxon>
        <taxon>Dikarya</taxon>
        <taxon>Basidiomycota</taxon>
        <taxon>Agaricomycotina</taxon>
        <taxon>Agaricomycetes</taxon>
        <taxon>Agaricomycetidae</taxon>
        <taxon>Agaricales</taxon>
        <taxon>Marasmiineae</taxon>
        <taxon>Physalacriaceae</taxon>
        <taxon>Desarmillaria</taxon>
    </lineage>
</organism>
<gene>
    <name evidence="2" type="ORF">EV420DRAFT_344741</name>
</gene>
<evidence type="ECO:0000313" key="3">
    <source>
        <dbReference type="Proteomes" id="UP001175211"/>
    </source>
</evidence>
<dbReference type="InterPro" id="IPR012337">
    <property type="entry name" value="RNaseH-like_sf"/>
</dbReference>
<keyword evidence="3" id="KW-1185">Reference proteome</keyword>
<dbReference type="GeneID" id="85365335"/>
<feature type="domain" description="RNase H type-1" evidence="1">
    <location>
        <begin position="61"/>
        <end position="179"/>
    </location>
</feature>
<accession>A0AA39N688</accession>
<comment type="caution">
    <text evidence="2">The sequence shown here is derived from an EMBL/GenBank/DDBJ whole genome shotgun (WGS) entry which is preliminary data.</text>
</comment>
<proteinExistence type="predicted"/>
<dbReference type="CDD" id="cd09276">
    <property type="entry name" value="Rnase_HI_RT_non_LTR"/>
    <property type="match status" value="1"/>
</dbReference>
<reference evidence="2" key="1">
    <citation type="submission" date="2023-06" db="EMBL/GenBank/DDBJ databases">
        <authorList>
            <consortium name="Lawrence Berkeley National Laboratory"/>
            <person name="Ahrendt S."/>
            <person name="Sahu N."/>
            <person name="Indic B."/>
            <person name="Wong-Bajracharya J."/>
            <person name="Merenyi Z."/>
            <person name="Ke H.-M."/>
            <person name="Monk M."/>
            <person name="Kocsube S."/>
            <person name="Drula E."/>
            <person name="Lipzen A."/>
            <person name="Balint B."/>
            <person name="Henrissat B."/>
            <person name="Andreopoulos B."/>
            <person name="Martin F.M."/>
            <person name="Harder C.B."/>
            <person name="Rigling D."/>
            <person name="Ford K.L."/>
            <person name="Foster G.D."/>
            <person name="Pangilinan J."/>
            <person name="Papanicolaou A."/>
            <person name="Barry K."/>
            <person name="LaButti K."/>
            <person name="Viragh M."/>
            <person name="Koriabine M."/>
            <person name="Yan M."/>
            <person name="Riley R."/>
            <person name="Champramary S."/>
            <person name="Plett K.L."/>
            <person name="Tsai I.J."/>
            <person name="Slot J."/>
            <person name="Sipos G."/>
            <person name="Plett J."/>
            <person name="Nagy L.G."/>
            <person name="Grigoriev I.V."/>
        </authorList>
    </citation>
    <scope>NUCLEOTIDE SEQUENCE</scope>
    <source>
        <strain evidence="2">CCBAS 213</strain>
    </source>
</reference>
<protein>
    <recommendedName>
        <fullName evidence="1">RNase H type-1 domain-containing protein</fullName>
    </recommendedName>
</protein>
<dbReference type="SUPFAM" id="SSF53098">
    <property type="entry name" value="Ribonuclease H-like"/>
    <property type="match status" value="1"/>
</dbReference>